<keyword evidence="4" id="KW-1185">Reference proteome</keyword>
<dbReference type="OrthoDB" id="5598076at2759"/>
<evidence type="ECO:0000313" key="4">
    <source>
        <dbReference type="Proteomes" id="UP001140217"/>
    </source>
</evidence>
<keyword evidence="2" id="KW-0812">Transmembrane</keyword>
<protein>
    <submittedName>
        <fullName evidence="3">Uncharacterized protein</fullName>
    </submittedName>
</protein>
<reference evidence="3" key="1">
    <citation type="submission" date="2022-07" db="EMBL/GenBank/DDBJ databases">
        <title>Phylogenomic reconstructions and comparative analyses of Kickxellomycotina fungi.</title>
        <authorList>
            <person name="Reynolds N.K."/>
            <person name="Stajich J.E."/>
            <person name="Barry K."/>
            <person name="Grigoriev I.V."/>
            <person name="Crous P."/>
            <person name="Smith M.E."/>
        </authorList>
    </citation>
    <scope>NUCLEOTIDE SEQUENCE</scope>
    <source>
        <strain evidence="3">NBRC 105414</strain>
    </source>
</reference>
<evidence type="ECO:0000256" key="1">
    <source>
        <dbReference type="SAM" id="MobiDB-lite"/>
    </source>
</evidence>
<dbReference type="EMBL" id="JANBUL010000245">
    <property type="protein sequence ID" value="KAJ2778176.1"/>
    <property type="molecule type" value="Genomic_DNA"/>
</dbReference>
<feature type="region of interest" description="Disordered" evidence="1">
    <location>
        <begin position="231"/>
        <end position="288"/>
    </location>
</feature>
<feature type="compositionally biased region" description="Basic and acidic residues" evidence="1">
    <location>
        <begin position="247"/>
        <end position="256"/>
    </location>
</feature>
<gene>
    <name evidence="3" type="ORF">H4R18_004768</name>
</gene>
<evidence type="ECO:0000313" key="3">
    <source>
        <dbReference type="EMBL" id="KAJ2778176.1"/>
    </source>
</evidence>
<evidence type="ECO:0000256" key="2">
    <source>
        <dbReference type="SAM" id="Phobius"/>
    </source>
</evidence>
<proteinExistence type="predicted"/>
<feature type="compositionally biased region" description="Gly residues" evidence="1">
    <location>
        <begin position="114"/>
        <end position="123"/>
    </location>
</feature>
<dbReference type="Proteomes" id="UP001140217">
    <property type="component" value="Unassembled WGS sequence"/>
</dbReference>
<feature type="compositionally biased region" description="Gly residues" evidence="1">
    <location>
        <begin position="1"/>
        <end position="10"/>
    </location>
</feature>
<keyword evidence="2" id="KW-0472">Membrane</keyword>
<sequence length="629" mass="64663">MSQRTGGGGAAAQARQQPSTTYISLDGRVITEEADAAAAAAAAAASDDDDDDPTNTAMLLDENDERELAGVVPGTPMALKRLGQVTVKSITRQRVSQTPVRGQGTGLRRAQRGAGLGDAGYGGSESPSKKGGDGRQSAVLMGSRIPMMPAPAAARADAGQQLPEVPLSVRRLRSARRAGNILSRIKQMPPGARAPADSHPQEAGGPAPAFVLSRPADPAAEAAAVRAMRGDAAACATPVPKARRRRQDTPHSKSRAEPQQSEVEDDGSSLPRTPAKQPAGALDAATPAADCRERIESLRKFFCRADQDPAPGGSNNLLISFDGADRQACRGSPPLSPQLSQLSPIQGTGGADDLLQTPLLHCSARRPAAALGGLGRGAADESATSLLISFTSRLQDRDLDGPVPFALDGAGRQADDQSNLIDLSSRLHCSASALDQVFRKQAARNAAEGAAKEPAGSEIAKQLEALRKAMEETMAAVAAIQGELGQQRQGQAKEGARLDDIGRLLGALDMRLHMLEDRRRLDESAGLLADGLASPQRASAGSTKVRPGGAAAAAPRGVAGRAGQALAHCLARHPLLLIGALAVILVSELLVIGGAMPDMRALGTAALAAAERHAAAALGAAAATTTTQR</sequence>
<feature type="region of interest" description="Disordered" evidence="1">
    <location>
        <begin position="1"/>
        <end position="20"/>
    </location>
</feature>
<accession>A0A9W8H8I2</accession>
<feature type="compositionally biased region" description="Low complexity" evidence="1">
    <location>
        <begin position="278"/>
        <end position="288"/>
    </location>
</feature>
<feature type="region of interest" description="Disordered" evidence="1">
    <location>
        <begin position="180"/>
        <end position="212"/>
    </location>
</feature>
<comment type="caution">
    <text evidence="3">The sequence shown here is derived from an EMBL/GenBank/DDBJ whole genome shotgun (WGS) entry which is preliminary data.</text>
</comment>
<feature type="transmembrane region" description="Helical" evidence="2">
    <location>
        <begin position="575"/>
        <end position="595"/>
    </location>
</feature>
<dbReference type="AlphaFoldDB" id="A0A9W8H8I2"/>
<feature type="region of interest" description="Disordered" evidence="1">
    <location>
        <begin position="40"/>
        <end position="65"/>
    </location>
</feature>
<organism evidence="3 4">
    <name type="scientific">Coemansia javaensis</name>
    <dbReference type="NCBI Taxonomy" id="2761396"/>
    <lineage>
        <taxon>Eukaryota</taxon>
        <taxon>Fungi</taxon>
        <taxon>Fungi incertae sedis</taxon>
        <taxon>Zoopagomycota</taxon>
        <taxon>Kickxellomycotina</taxon>
        <taxon>Kickxellomycetes</taxon>
        <taxon>Kickxellales</taxon>
        <taxon>Kickxellaceae</taxon>
        <taxon>Coemansia</taxon>
    </lineage>
</organism>
<feature type="region of interest" description="Disordered" evidence="1">
    <location>
        <begin position="93"/>
        <end position="137"/>
    </location>
</feature>
<name>A0A9W8H8I2_9FUNG</name>
<keyword evidence="2" id="KW-1133">Transmembrane helix</keyword>